<dbReference type="Pfam" id="PF07690">
    <property type="entry name" value="MFS_1"/>
    <property type="match status" value="1"/>
</dbReference>
<dbReference type="GO" id="GO:0022857">
    <property type="term" value="F:transmembrane transporter activity"/>
    <property type="evidence" value="ECO:0007669"/>
    <property type="project" value="InterPro"/>
</dbReference>
<feature type="transmembrane region" description="Helical" evidence="1">
    <location>
        <begin position="165"/>
        <end position="188"/>
    </location>
</feature>
<dbReference type="InterPro" id="IPR036259">
    <property type="entry name" value="MFS_trans_sf"/>
</dbReference>
<protein>
    <recommendedName>
        <fullName evidence="4">Major facilitator superfamily (MFS) profile domain-containing protein</fullName>
    </recommendedName>
</protein>
<comment type="caution">
    <text evidence="2">The sequence shown here is derived from an EMBL/GenBank/DDBJ whole genome shotgun (WGS) entry which is preliminary data.</text>
</comment>
<evidence type="ECO:0000313" key="2">
    <source>
        <dbReference type="EMBL" id="CAE1268108.1"/>
    </source>
</evidence>
<dbReference type="AlphaFoldDB" id="A0A812CAU1"/>
<evidence type="ECO:0000313" key="3">
    <source>
        <dbReference type="Proteomes" id="UP000597762"/>
    </source>
</evidence>
<keyword evidence="1" id="KW-0472">Membrane</keyword>
<dbReference type="InterPro" id="IPR050327">
    <property type="entry name" value="Proton-linked_MCT"/>
</dbReference>
<keyword evidence="1" id="KW-1133">Transmembrane helix</keyword>
<dbReference type="EMBL" id="CAHIKZ030001558">
    <property type="protein sequence ID" value="CAE1268108.1"/>
    <property type="molecule type" value="Genomic_DNA"/>
</dbReference>
<accession>A0A812CAU1</accession>
<name>A0A812CAU1_ACAPH</name>
<dbReference type="Proteomes" id="UP000597762">
    <property type="component" value="Unassembled WGS sequence"/>
</dbReference>
<dbReference type="PANTHER" id="PTHR11360">
    <property type="entry name" value="MONOCARBOXYLATE TRANSPORTER"/>
    <property type="match status" value="1"/>
</dbReference>
<dbReference type="PANTHER" id="PTHR11360:SF284">
    <property type="entry name" value="EG:103B4.3 PROTEIN-RELATED"/>
    <property type="match status" value="1"/>
</dbReference>
<keyword evidence="1" id="KW-0812">Transmembrane</keyword>
<gene>
    <name evidence="2" type="ORF">SPHA_36013</name>
</gene>
<keyword evidence="3" id="KW-1185">Reference proteome</keyword>
<dbReference type="SUPFAM" id="SSF103473">
    <property type="entry name" value="MFS general substrate transporter"/>
    <property type="match status" value="1"/>
</dbReference>
<proteinExistence type="predicted"/>
<organism evidence="2 3">
    <name type="scientific">Acanthosepion pharaonis</name>
    <name type="common">Pharaoh cuttlefish</name>
    <name type="synonym">Sepia pharaonis</name>
    <dbReference type="NCBI Taxonomy" id="158019"/>
    <lineage>
        <taxon>Eukaryota</taxon>
        <taxon>Metazoa</taxon>
        <taxon>Spiralia</taxon>
        <taxon>Lophotrochozoa</taxon>
        <taxon>Mollusca</taxon>
        <taxon>Cephalopoda</taxon>
        <taxon>Coleoidea</taxon>
        <taxon>Decapodiformes</taxon>
        <taxon>Sepiida</taxon>
        <taxon>Sepiina</taxon>
        <taxon>Sepiidae</taxon>
        <taxon>Acanthosepion</taxon>
    </lineage>
</organism>
<sequence>MYVSSVVVVGLYFDRRRALAVGVASSGSGIGIFVIAAATGALLKVMSWRSISQIEAALMVLGIISGLTLRPLPKDVSEIEENAEKSKWKIFIDRLDIKLFKILAFDLICCVFILGTTGCMLPYMYLPDVAQQYGIDTKDAAFLLSITGITNTIARVSTTRVLNGVYLSIVVFSLINPIELLFASRRILLSNCLTADFTLSLSLRVTFFASYGSPCICLSVCLSVSLSLLLCA</sequence>
<evidence type="ECO:0000256" key="1">
    <source>
        <dbReference type="SAM" id="Phobius"/>
    </source>
</evidence>
<dbReference type="Gene3D" id="1.20.1250.20">
    <property type="entry name" value="MFS general substrate transporter like domains"/>
    <property type="match status" value="1"/>
</dbReference>
<dbReference type="InterPro" id="IPR011701">
    <property type="entry name" value="MFS"/>
</dbReference>
<evidence type="ECO:0008006" key="4">
    <source>
        <dbReference type="Google" id="ProtNLM"/>
    </source>
</evidence>
<feature type="transmembrane region" description="Helical" evidence="1">
    <location>
        <begin position="208"/>
        <end position="231"/>
    </location>
</feature>
<reference evidence="2" key="1">
    <citation type="submission" date="2021-01" db="EMBL/GenBank/DDBJ databases">
        <authorList>
            <person name="Li R."/>
            <person name="Bekaert M."/>
        </authorList>
    </citation>
    <scope>NUCLEOTIDE SEQUENCE</scope>
    <source>
        <strain evidence="2">Farmed</strain>
    </source>
</reference>
<dbReference type="OrthoDB" id="6100873at2759"/>
<feature type="transmembrane region" description="Helical" evidence="1">
    <location>
        <begin position="20"/>
        <end position="43"/>
    </location>
</feature>
<feature type="transmembrane region" description="Helical" evidence="1">
    <location>
        <begin position="102"/>
        <end position="125"/>
    </location>
</feature>